<organism evidence="2 3">
    <name type="scientific">candidate division TA06 bacterium SM23_40</name>
    <dbReference type="NCBI Taxonomy" id="1703774"/>
    <lineage>
        <taxon>Bacteria</taxon>
        <taxon>Bacteria division TA06</taxon>
    </lineage>
</organism>
<dbReference type="Proteomes" id="UP000051717">
    <property type="component" value="Unassembled WGS sequence"/>
</dbReference>
<feature type="region of interest" description="Disordered" evidence="1">
    <location>
        <begin position="54"/>
        <end position="102"/>
    </location>
</feature>
<dbReference type="EMBL" id="LJUI01000163">
    <property type="protein sequence ID" value="KPK66473.1"/>
    <property type="molecule type" value="Genomic_DNA"/>
</dbReference>
<comment type="caution">
    <text evidence="2">The sequence shown here is derived from an EMBL/GenBank/DDBJ whole genome shotgun (WGS) entry which is preliminary data.</text>
</comment>
<evidence type="ECO:0000256" key="1">
    <source>
        <dbReference type="SAM" id="MobiDB-lite"/>
    </source>
</evidence>
<accession>A0A0S8G104</accession>
<feature type="compositionally biased region" description="Basic residues" evidence="1">
    <location>
        <begin position="79"/>
        <end position="91"/>
    </location>
</feature>
<feature type="compositionally biased region" description="Basic and acidic residues" evidence="1">
    <location>
        <begin position="58"/>
        <end position="78"/>
    </location>
</feature>
<protein>
    <submittedName>
        <fullName evidence="2">Uncharacterized protein</fullName>
    </submittedName>
</protein>
<dbReference type="AlphaFoldDB" id="A0A0S8G104"/>
<evidence type="ECO:0000313" key="2">
    <source>
        <dbReference type="EMBL" id="KPK66473.1"/>
    </source>
</evidence>
<feature type="compositionally biased region" description="Basic and acidic residues" evidence="1">
    <location>
        <begin position="92"/>
        <end position="102"/>
    </location>
</feature>
<feature type="non-terminal residue" evidence="2">
    <location>
        <position position="1"/>
    </location>
</feature>
<gene>
    <name evidence="2" type="ORF">AMJ82_11745</name>
</gene>
<name>A0A0S8G104_UNCT6</name>
<proteinExistence type="predicted"/>
<sequence>LIFKMRATRELRGWDGVKDTSIPTAHLKDIRSRYIFFIRSVTTDRSTEALNGPLRNIRSYDGEGRSRQRVEYRGERTKREKTKKDKHRKGRNERQQKDERYE</sequence>
<reference evidence="2 3" key="1">
    <citation type="journal article" date="2015" name="Microbiome">
        <title>Genomic resolution of linkages in carbon, nitrogen, and sulfur cycling among widespread estuary sediment bacteria.</title>
        <authorList>
            <person name="Baker B.J."/>
            <person name="Lazar C.S."/>
            <person name="Teske A.P."/>
            <person name="Dick G.J."/>
        </authorList>
    </citation>
    <scope>NUCLEOTIDE SEQUENCE [LARGE SCALE GENOMIC DNA]</scope>
    <source>
        <strain evidence="2">SM23_40</strain>
    </source>
</reference>
<evidence type="ECO:0000313" key="3">
    <source>
        <dbReference type="Proteomes" id="UP000051717"/>
    </source>
</evidence>